<proteinExistence type="predicted"/>
<sequence>MMIYLHDDDVDLAYDGDDPLGLVGELAKVAGPHNIRVVDVGLNPTFLDVLTGAFRGNRLPDPKPATTDLPTS</sequence>
<dbReference type="Proteomes" id="UP000314251">
    <property type="component" value="Unassembled WGS sequence"/>
</dbReference>
<dbReference type="AlphaFoldDB" id="A0A5N6AMD6"/>
<evidence type="ECO:0000313" key="1">
    <source>
        <dbReference type="EMBL" id="KAB8168859.1"/>
    </source>
</evidence>
<name>A0A5N6AMD6_9ACTN</name>
<keyword evidence="2" id="KW-1185">Reference proteome</keyword>
<evidence type="ECO:0000313" key="2">
    <source>
        <dbReference type="Proteomes" id="UP000314251"/>
    </source>
</evidence>
<comment type="caution">
    <text evidence="1">The sequence shown here is derived from an EMBL/GenBank/DDBJ whole genome shotgun (WGS) entry which is preliminary data.</text>
</comment>
<protein>
    <submittedName>
        <fullName evidence="1">Uncharacterized protein</fullName>
    </submittedName>
</protein>
<accession>A0A5N6AMD6</accession>
<dbReference type="RefSeq" id="WP_139666632.1">
    <property type="nucleotide sequence ID" value="NZ_VDLY02000003.1"/>
</dbReference>
<reference evidence="1" key="1">
    <citation type="submission" date="2019-10" db="EMBL/GenBank/DDBJ databases">
        <title>Nonomuraea sp. nov., isolated from Phyllanthus amarus.</title>
        <authorList>
            <person name="Klykleung N."/>
            <person name="Tanasupawat S."/>
        </authorList>
    </citation>
    <scope>NUCLEOTIDE SEQUENCE [LARGE SCALE GENOMIC DNA]</scope>
    <source>
        <strain evidence="1">3MP-10</strain>
    </source>
</reference>
<dbReference type="EMBL" id="VDLY02000003">
    <property type="protein sequence ID" value="KAB8168859.1"/>
    <property type="molecule type" value="Genomic_DNA"/>
</dbReference>
<gene>
    <name evidence="1" type="ORF">FH607_006470</name>
</gene>
<organism evidence="1 2">
    <name type="scientific">Streptomyces mimosae</name>
    <dbReference type="NCBI Taxonomy" id="2586635"/>
    <lineage>
        <taxon>Bacteria</taxon>
        <taxon>Bacillati</taxon>
        <taxon>Actinomycetota</taxon>
        <taxon>Actinomycetes</taxon>
        <taxon>Kitasatosporales</taxon>
        <taxon>Streptomycetaceae</taxon>
        <taxon>Streptomyces</taxon>
    </lineage>
</organism>
<dbReference type="OrthoDB" id="10009197at2"/>